<dbReference type="STRING" id="1121266.SAMN02745883_00362"/>
<evidence type="ECO:0000256" key="4">
    <source>
        <dbReference type="ARBA" id="ARBA00022807"/>
    </source>
</evidence>
<accession>A0A1M6LVC5</accession>
<dbReference type="PANTHER" id="PTHR39178">
    <property type="entry name" value="HYPOTHETICAL RIBOSOME-ASSOCIATED PROTEIN"/>
    <property type="match status" value="1"/>
</dbReference>
<evidence type="ECO:0000313" key="7">
    <source>
        <dbReference type="EMBL" id="SHJ75159.1"/>
    </source>
</evidence>
<evidence type="ECO:0000256" key="2">
    <source>
        <dbReference type="ARBA" id="ARBA00022670"/>
    </source>
</evidence>
<comment type="similarity">
    <text evidence="5">Belongs to the Prp family.</text>
</comment>
<dbReference type="GO" id="GO:0006508">
    <property type="term" value="P:proteolysis"/>
    <property type="evidence" value="ECO:0007669"/>
    <property type="project" value="UniProtKB-KW"/>
</dbReference>
<evidence type="ECO:0000313" key="8">
    <source>
        <dbReference type="Proteomes" id="UP000184082"/>
    </source>
</evidence>
<dbReference type="Proteomes" id="UP000184082">
    <property type="component" value="Unassembled WGS sequence"/>
</dbReference>
<dbReference type="PANTHER" id="PTHR39178:SF1">
    <property type="entry name" value="RIBOSOMAL-PROCESSING CYSTEINE PROTEASE PRP"/>
    <property type="match status" value="1"/>
</dbReference>
<dbReference type="EMBL" id="FRAJ01000003">
    <property type="protein sequence ID" value="SHJ75159.1"/>
    <property type="molecule type" value="Genomic_DNA"/>
</dbReference>
<proteinExistence type="inferred from homology"/>
<reference evidence="7 8" key="1">
    <citation type="submission" date="2016-11" db="EMBL/GenBank/DDBJ databases">
        <authorList>
            <person name="Jaros S."/>
            <person name="Januszkiewicz K."/>
            <person name="Wedrychowicz H."/>
        </authorList>
    </citation>
    <scope>NUCLEOTIDE SEQUENCE [LARGE SCALE GENOMIC DNA]</scope>
    <source>
        <strain evidence="7 8">DSM 14501</strain>
    </source>
</reference>
<dbReference type="RefSeq" id="WP_072965662.1">
    <property type="nucleotide sequence ID" value="NZ_FRAJ01000003.1"/>
</dbReference>
<dbReference type="AlphaFoldDB" id="A0A1M6LVC5"/>
<keyword evidence="4" id="KW-0788">Thiol protease</keyword>
<evidence type="ECO:0000256" key="6">
    <source>
        <dbReference type="ARBA" id="ARBA00044538"/>
    </source>
</evidence>
<keyword evidence="2" id="KW-0645">Protease</keyword>
<evidence type="ECO:0000256" key="5">
    <source>
        <dbReference type="ARBA" id="ARBA00044503"/>
    </source>
</evidence>
<evidence type="ECO:0000256" key="1">
    <source>
        <dbReference type="ARBA" id="ARBA00022517"/>
    </source>
</evidence>
<organism evidence="7 8">
    <name type="scientific">Caminicella sporogenes DSM 14501</name>
    <dbReference type="NCBI Taxonomy" id="1121266"/>
    <lineage>
        <taxon>Bacteria</taxon>
        <taxon>Bacillati</taxon>
        <taxon>Bacillota</taxon>
        <taxon>Clostridia</taxon>
        <taxon>Peptostreptococcales</taxon>
        <taxon>Caminicellaceae</taxon>
        <taxon>Caminicella</taxon>
    </lineage>
</organism>
<dbReference type="GO" id="GO:0042254">
    <property type="term" value="P:ribosome biogenesis"/>
    <property type="evidence" value="ECO:0007669"/>
    <property type="project" value="UniProtKB-KW"/>
</dbReference>
<keyword evidence="8" id="KW-1185">Reference proteome</keyword>
<gene>
    <name evidence="7" type="ORF">SAMN02745883_00362</name>
</gene>
<dbReference type="Gene3D" id="3.30.70.1490">
    <property type="entry name" value="Cysteine protease Prp"/>
    <property type="match status" value="1"/>
</dbReference>
<keyword evidence="3" id="KW-0378">Hydrolase</keyword>
<dbReference type="InterPro" id="IPR036764">
    <property type="entry name" value="Peptidase_Prp_sf"/>
</dbReference>
<dbReference type="CDD" id="cd16332">
    <property type="entry name" value="Prp-like"/>
    <property type="match status" value="1"/>
</dbReference>
<name>A0A1M6LVC5_9FIRM</name>
<dbReference type="Pfam" id="PF04327">
    <property type="entry name" value="Peptidase_Prp"/>
    <property type="match status" value="1"/>
</dbReference>
<protein>
    <recommendedName>
        <fullName evidence="6">Ribosomal processing cysteine protease Prp</fullName>
    </recommendedName>
</protein>
<dbReference type="InterPro" id="IPR007422">
    <property type="entry name" value="Peptidase_Prp"/>
</dbReference>
<evidence type="ECO:0000256" key="3">
    <source>
        <dbReference type="ARBA" id="ARBA00022801"/>
    </source>
</evidence>
<dbReference type="SUPFAM" id="SSF118010">
    <property type="entry name" value="TM1457-like"/>
    <property type="match status" value="1"/>
</dbReference>
<dbReference type="GO" id="GO:0008234">
    <property type="term" value="F:cysteine-type peptidase activity"/>
    <property type="evidence" value="ECO:0007669"/>
    <property type="project" value="UniProtKB-KW"/>
</dbReference>
<sequence length="110" mass="12347">MINIKIKRNSNGCVKSFTVKGHAYADEKGRDIVCASISILAQTAVLALYEVADIDVVYEIEDGYLYCELPEEITEAKREKADVIIATMLIGMKGTKEMYPDYISFQDEEV</sequence>
<keyword evidence="1" id="KW-0690">Ribosome biogenesis</keyword>